<proteinExistence type="predicted"/>
<dbReference type="EMBL" id="JAVDVX010000001">
    <property type="protein sequence ID" value="MDR7088101.1"/>
    <property type="molecule type" value="Genomic_DNA"/>
</dbReference>
<keyword evidence="3" id="KW-1185">Reference proteome</keyword>
<sequence length="125" mass="13451">MLYSKTFRVRPGPFLQTFLLLATLLLSCQLGIAQSNDLIGSDMGLPSSEPDNSLIDTDTIAPTAPEPKLSPAEAAELVRNKVGGQVMSVNTQQDDTRVVYGVKVLNAGRMRVINVDGQTGQLLNH</sequence>
<evidence type="ECO:0000313" key="3">
    <source>
        <dbReference type="Proteomes" id="UP001253595"/>
    </source>
</evidence>
<gene>
    <name evidence="2" type="ORF">J2X05_000104</name>
</gene>
<evidence type="ECO:0000256" key="1">
    <source>
        <dbReference type="SAM" id="MobiDB-lite"/>
    </source>
</evidence>
<feature type="region of interest" description="Disordered" evidence="1">
    <location>
        <begin position="43"/>
        <end position="71"/>
    </location>
</feature>
<comment type="caution">
    <text evidence="2">The sequence shown here is derived from an EMBL/GenBank/DDBJ whole genome shotgun (WGS) entry which is preliminary data.</text>
</comment>
<protein>
    <submittedName>
        <fullName evidence="2">Membrane protein YkoI</fullName>
    </submittedName>
</protein>
<evidence type="ECO:0000313" key="2">
    <source>
        <dbReference type="EMBL" id="MDR7088101.1"/>
    </source>
</evidence>
<organism evidence="2 3">
    <name type="scientific">Cellvibrio fibrivorans</name>
    <dbReference type="NCBI Taxonomy" id="126350"/>
    <lineage>
        <taxon>Bacteria</taxon>
        <taxon>Pseudomonadati</taxon>
        <taxon>Pseudomonadota</taxon>
        <taxon>Gammaproteobacteria</taxon>
        <taxon>Cellvibrionales</taxon>
        <taxon>Cellvibrionaceae</taxon>
        <taxon>Cellvibrio</taxon>
    </lineage>
</organism>
<dbReference type="Gene3D" id="3.10.450.40">
    <property type="match status" value="1"/>
</dbReference>
<dbReference type="Proteomes" id="UP001253595">
    <property type="component" value="Unassembled WGS sequence"/>
</dbReference>
<accession>A0ABU1USD5</accession>
<name>A0ABU1USD5_9GAMM</name>
<reference evidence="2 3" key="1">
    <citation type="submission" date="2023-07" db="EMBL/GenBank/DDBJ databases">
        <title>Sorghum-associated microbial communities from plants grown in Nebraska, USA.</title>
        <authorList>
            <person name="Schachtman D."/>
        </authorList>
    </citation>
    <scope>NUCLEOTIDE SEQUENCE [LARGE SCALE GENOMIC DNA]</scope>
    <source>
        <strain evidence="2 3">BE190</strain>
    </source>
</reference>
<dbReference type="RefSeq" id="WP_310067298.1">
    <property type="nucleotide sequence ID" value="NZ_JAVDVX010000001.1"/>
</dbReference>
<dbReference type="PROSITE" id="PS51257">
    <property type="entry name" value="PROKAR_LIPOPROTEIN"/>
    <property type="match status" value="1"/>
</dbReference>